<evidence type="ECO:0000256" key="8">
    <source>
        <dbReference type="ARBA" id="ARBA00022741"/>
    </source>
</evidence>
<keyword evidence="5" id="KW-0597">Phosphoprotein</keyword>
<dbReference type="Gene3D" id="6.10.340.10">
    <property type="match status" value="1"/>
</dbReference>
<dbReference type="InterPro" id="IPR050398">
    <property type="entry name" value="HssS/ArlS-like"/>
</dbReference>
<keyword evidence="10" id="KW-0067">ATP-binding</keyword>
<evidence type="ECO:0000256" key="11">
    <source>
        <dbReference type="ARBA" id="ARBA00022989"/>
    </source>
</evidence>
<dbReference type="SMART" id="SM00304">
    <property type="entry name" value="HAMP"/>
    <property type="match status" value="1"/>
</dbReference>
<evidence type="ECO:0000256" key="2">
    <source>
        <dbReference type="ARBA" id="ARBA00004651"/>
    </source>
</evidence>
<evidence type="ECO:0000256" key="15">
    <source>
        <dbReference type="ARBA" id="ARBA00037219"/>
    </source>
</evidence>
<keyword evidence="11 17" id="KW-1133">Transmembrane helix</keyword>
<gene>
    <name evidence="20" type="ORF">PRIO_4877</name>
</gene>
<evidence type="ECO:0000259" key="18">
    <source>
        <dbReference type="PROSITE" id="PS50109"/>
    </source>
</evidence>
<evidence type="ECO:0000256" key="7">
    <source>
        <dbReference type="ARBA" id="ARBA00022692"/>
    </source>
</evidence>
<dbReference type="AlphaFoldDB" id="A0A0E4HDE5"/>
<dbReference type="FunFam" id="3.30.565.10:FF:000006">
    <property type="entry name" value="Sensor histidine kinase WalK"/>
    <property type="match status" value="1"/>
</dbReference>
<keyword evidence="9 20" id="KW-0418">Kinase</keyword>
<evidence type="ECO:0000313" key="20">
    <source>
        <dbReference type="EMBL" id="CQR57279.1"/>
    </source>
</evidence>
<feature type="transmembrane region" description="Helical" evidence="17">
    <location>
        <begin position="153"/>
        <end position="177"/>
    </location>
</feature>
<dbReference type="KEGG" id="pri:PRIO_4877"/>
<proteinExistence type="predicted"/>
<evidence type="ECO:0000256" key="4">
    <source>
        <dbReference type="ARBA" id="ARBA00022475"/>
    </source>
</evidence>
<dbReference type="FunFam" id="1.10.287.130:FF:000001">
    <property type="entry name" value="Two-component sensor histidine kinase"/>
    <property type="match status" value="1"/>
</dbReference>
<keyword evidence="8" id="KW-0547">Nucleotide-binding</keyword>
<sequence>MIRSLYTRVVLTYLVSVIGGTIIALLVATWVYYDQFNENLKTNILYYGQDIVRMYESFPLQEVDTYLSGMKQLSYYIRVYDETGQFQSYGTLNGSRIPTITMDQVKAVLDGEVVQVSGVDKSLLGLPLKTETGKKALFVNSVAPPSATFFIKWLLNFVAFSLIAGSLIILVAAMFLVRPIKKLTKATRQIATGDFSVNLNIKQKGELGTLARSFEDMMHDLQQLEQMRRDFVSNVSHEVQSPLTSISGYAKALKQVNLAEQERSRYLDIIIAEAERMSKMSDGLLKLSLLESQSLQLRLSTFSLDEQIRRVIVAVQPQWSDRNIRFELHLEPVRLTADQDQLNQVWTNLIGNSIKFSKDGGVITVSIRQEFKNVTVRVSDTGIGISLEDQKRIFERFFKADRSHSRKYGGSGMGLAIVKQIISLHQGEIRVESEPGRGATVIVILPTTTPADKPDN</sequence>
<dbReference type="EMBL" id="LN831776">
    <property type="protein sequence ID" value="CQR57279.1"/>
    <property type="molecule type" value="Genomic_DNA"/>
</dbReference>
<feature type="domain" description="HAMP" evidence="19">
    <location>
        <begin position="174"/>
        <end position="226"/>
    </location>
</feature>
<evidence type="ECO:0000256" key="10">
    <source>
        <dbReference type="ARBA" id="ARBA00022840"/>
    </source>
</evidence>
<dbReference type="GO" id="GO:0000155">
    <property type="term" value="F:phosphorelay sensor kinase activity"/>
    <property type="evidence" value="ECO:0007669"/>
    <property type="project" value="InterPro"/>
</dbReference>
<keyword evidence="14 17" id="KW-0472">Membrane</keyword>
<dbReference type="InterPro" id="IPR036890">
    <property type="entry name" value="HATPase_C_sf"/>
</dbReference>
<keyword evidence="7 17" id="KW-0812">Transmembrane</keyword>
<evidence type="ECO:0000256" key="9">
    <source>
        <dbReference type="ARBA" id="ARBA00022777"/>
    </source>
</evidence>
<feature type="transmembrane region" description="Helical" evidence="17">
    <location>
        <begin position="12"/>
        <end position="33"/>
    </location>
</feature>
<dbReference type="Pfam" id="PF02518">
    <property type="entry name" value="HATPase_c"/>
    <property type="match status" value="1"/>
</dbReference>
<dbReference type="Proteomes" id="UP000033163">
    <property type="component" value="Chromosome I"/>
</dbReference>
<feature type="domain" description="Histidine kinase" evidence="18">
    <location>
        <begin position="234"/>
        <end position="449"/>
    </location>
</feature>
<keyword evidence="13" id="KW-0843">Virulence</keyword>
<evidence type="ECO:0000256" key="1">
    <source>
        <dbReference type="ARBA" id="ARBA00000085"/>
    </source>
</evidence>
<dbReference type="SUPFAM" id="SSF55874">
    <property type="entry name" value="ATPase domain of HSP90 chaperone/DNA topoisomerase II/histidine kinase"/>
    <property type="match status" value="1"/>
</dbReference>
<dbReference type="PRINTS" id="PR00344">
    <property type="entry name" value="BCTRLSENSOR"/>
</dbReference>
<evidence type="ECO:0000256" key="14">
    <source>
        <dbReference type="ARBA" id="ARBA00023136"/>
    </source>
</evidence>
<reference evidence="21" key="1">
    <citation type="submission" date="2015-03" db="EMBL/GenBank/DDBJ databases">
        <authorList>
            <person name="Wibberg D."/>
        </authorList>
    </citation>
    <scope>NUCLEOTIDE SEQUENCE [LARGE SCALE GENOMIC DNA]</scope>
</reference>
<dbReference type="HOGENOM" id="CLU_000445_89_6_9"/>
<dbReference type="PROSITE" id="PS50885">
    <property type="entry name" value="HAMP"/>
    <property type="match status" value="1"/>
</dbReference>
<evidence type="ECO:0000256" key="17">
    <source>
        <dbReference type="SAM" id="Phobius"/>
    </source>
</evidence>
<dbReference type="Pfam" id="PF00512">
    <property type="entry name" value="HisKA"/>
    <property type="match status" value="1"/>
</dbReference>
<dbReference type="GO" id="GO:0005524">
    <property type="term" value="F:ATP binding"/>
    <property type="evidence" value="ECO:0007669"/>
    <property type="project" value="UniProtKB-KW"/>
</dbReference>
<dbReference type="SUPFAM" id="SSF158472">
    <property type="entry name" value="HAMP domain-like"/>
    <property type="match status" value="1"/>
</dbReference>
<comment type="subcellular location">
    <subcellularLocation>
        <location evidence="2">Cell membrane</location>
        <topology evidence="2">Multi-pass membrane protein</topology>
    </subcellularLocation>
</comment>
<dbReference type="CDD" id="cd00082">
    <property type="entry name" value="HisKA"/>
    <property type="match status" value="1"/>
</dbReference>
<evidence type="ECO:0000313" key="21">
    <source>
        <dbReference type="Proteomes" id="UP000033163"/>
    </source>
</evidence>
<evidence type="ECO:0000256" key="5">
    <source>
        <dbReference type="ARBA" id="ARBA00022553"/>
    </source>
</evidence>
<dbReference type="PANTHER" id="PTHR45528">
    <property type="entry name" value="SENSOR HISTIDINE KINASE CPXA"/>
    <property type="match status" value="1"/>
</dbReference>
<evidence type="ECO:0000256" key="13">
    <source>
        <dbReference type="ARBA" id="ARBA00023026"/>
    </source>
</evidence>
<dbReference type="PROSITE" id="PS50109">
    <property type="entry name" value="HIS_KIN"/>
    <property type="match status" value="1"/>
</dbReference>
<keyword evidence="12" id="KW-0902">Two-component regulatory system</keyword>
<dbReference type="PANTHER" id="PTHR45528:SF11">
    <property type="entry name" value="HISTIDINE KINASE"/>
    <property type="match status" value="1"/>
</dbReference>
<comment type="function">
    <text evidence="15">Member of the two-component regulatory system HssS/HssR involved in intracellular heme homeostasis and tempering of staphylococcal virulence. HssS functions as a heme sensor histidine kinase which is autophosphorylated at a histidine residue and transfers its phosphate group to an aspartate residue of HssR. HssR/HssS activates the expression of hrtAB, an efflux pump, in response to extracellular heme, hemin, hemoglobin or blood.</text>
</comment>
<dbReference type="InterPro" id="IPR036097">
    <property type="entry name" value="HisK_dim/P_sf"/>
</dbReference>
<dbReference type="CDD" id="cd06225">
    <property type="entry name" value="HAMP"/>
    <property type="match status" value="1"/>
</dbReference>
<dbReference type="InterPro" id="IPR003661">
    <property type="entry name" value="HisK_dim/P_dom"/>
</dbReference>
<dbReference type="InterPro" id="IPR003594">
    <property type="entry name" value="HATPase_dom"/>
</dbReference>
<evidence type="ECO:0000256" key="12">
    <source>
        <dbReference type="ARBA" id="ARBA00023012"/>
    </source>
</evidence>
<evidence type="ECO:0000256" key="3">
    <source>
        <dbReference type="ARBA" id="ARBA00012438"/>
    </source>
</evidence>
<dbReference type="CDD" id="cd16922">
    <property type="entry name" value="HATPase_EvgS-ArcB-TorS-like"/>
    <property type="match status" value="1"/>
</dbReference>
<dbReference type="InterPro" id="IPR003660">
    <property type="entry name" value="HAMP_dom"/>
</dbReference>
<dbReference type="STRING" id="483937.AMQ84_15860"/>
<dbReference type="SMART" id="SM00387">
    <property type="entry name" value="HATPase_c"/>
    <property type="match status" value="1"/>
</dbReference>
<dbReference type="GO" id="GO:0005886">
    <property type="term" value="C:plasma membrane"/>
    <property type="evidence" value="ECO:0007669"/>
    <property type="project" value="UniProtKB-SubCell"/>
</dbReference>
<evidence type="ECO:0000259" key="19">
    <source>
        <dbReference type="PROSITE" id="PS50885"/>
    </source>
</evidence>
<dbReference type="InterPro" id="IPR004358">
    <property type="entry name" value="Sig_transdc_His_kin-like_C"/>
</dbReference>
<accession>A0A0E4HDE5</accession>
<dbReference type="RefSeq" id="WP_020431094.1">
    <property type="nucleotide sequence ID" value="NZ_AGBD01001184.1"/>
</dbReference>
<dbReference type="Gene3D" id="3.30.565.10">
    <property type="entry name" value="Histidine kinase-like ATPase, C-terminal domain"/>
    <property type="match status" value="1"/>
</dbReference>
<dbReference type="SUPFAM" id="SSF47384">
    <property type="entry name" value="Homodimeric domain of signal transducing histidine kinase"/>
    <property type="match status" value="1"/>
</dbReference>
<comment type="catalytic activity">
    <reaction evidence="1">
        <text>ATP + protein L-histidine = ADP + protein N-phospho-L-histidine.</text>
        <dbReference type="EC" id="2.7.13.3"/>
    </reaction>
</comment>
<evidence type="ECO:0000256" key="6">
    <source>
        <dbReference type="ARBA" id="ARBA00022679"/>
    </source>
</evidence>
<evidence type="ECO:0000256" key="16">
    <source>
        <dbReference type="ARBA" id="ARBA00040841"/>
    </source>
</evidence>
<organism evidence="20 21">
    <name type="scientific">Paenibacillus riograndensis SBR5</name>
    <dbReference type="NCBI Taxonomy" id="1073571"/>
    <lineage>
        <taxon>Bacteria</taxon>
        <taxon>Bacillati</taxon>
        <taxon>Bacillota</taxon>
        <taxon>Bacilli</taxon>
        <taxon>Bacillales</taxon>
        <taxon>Paenibacillaceae</taxon>
        <taxon>Paenibacillus</taxon>
        <taxon>Paenibacillus sonchi group</taxon>
    </lineage>
</organism>
<keyword evidence="4" id="KW-1003">Cell membrane</keyword>
<dbReference type="Pfam" id="PF00672">
    <property type="entry name" value="HAMP"/>
    <property type="match status" value="1"/>
</dbReference>
<dbReference type="Gene3D" id="1.10.287.130">
    <property type="match status" value="1"/>
</dbReference>
<protein>
    <recommendedName>
        <fullName evidence="16">Heme sensor protein HssS</fullName>
        <ecNumber evidence="3">2.7.13.3</ecNumber>
    </recommendedName>
</protein>
<dbReference type="InterPro" id="IPR005467">
    <property type="entry name" value="His_kinase_dom"/>
</dbReference>
<dbReference type="SMART" id="SM00388">
    <property type="entry name" value="HisKA"/>
    <property type="match status" value="1"/>
</dbReference>
<dbReference type="EC" id="2.7.13.3" evidence="3"/>
<keyword evidence="6" id="KW-0808">Transferase</keyword>
<name>A0A0E4HDE5_9BACL</name>
<dbReference type="PATRIC" id="fig|1073571.4.peg.5238"/>